<dbReference type="EMBL" id="KZ825359">
    <property type="protein sequence ID" value="RAH43785.1"/>
    <property type="molecule type" value="Genomic_DNA"/>
</dbReference>
<reference evidence="1" key="1">
    <citation type="submission" date="2018-02" db="EMBL/GenBank/DDBJ databases">
        <title>The genomes of Aspergillus section Nigri reveals drivers in fungal speciation.</title>
        <authorList>
            <consortium name="DOE Joint Genome Institute"/>
            <person name="Vesth T.C."/>
            <person name="Nybo J."/>
            <person name="Theobald S."/>
            <person name="Brandl J."/>
            <person name="Frisvad J.C."/>
            <person name="Nielsen K.F."/>
            <person name="Lyhne E.K."/>
            <person name="Kogle M.E."/>
            <person name="Kuo A."/>
            <person name="Riley R."/>
            <person name="Clum A."/>
            <person name="Nolan M."/>
            <person name="Lipzen A."/>
            <person name="Salamov A."/>
            <person name="Henrissat B."/>
            <person name="Wiebenga A."/>
            <person name="De vries R.P."/>
            <person name="Grigoriev I.V."/>
            <person name="Mortensen U.H."/>
            <person name="Andersen M.R."/>
            <person name="Baker S.E."/>
        </authorList>
    </citation>
    <scope>NUCLEOTIDE SEQUENCE</scope>
    <source>
        <strain evidence="1">CBS 621.78</strain>
    </source>
</reference>
<keyword evidence="2" id="KW-1185">Reference proteome</keyword>
<protein>
    <submittedName>
        <fullName evidence="1">Uncharacterized protein</fullName>
    </submittedName>
</protein>
<name>A0ACD1G3F5_9EURO</name>
<organism evidence="1 2">
    <name type="scientific">Aspergillus brunneoviolaceus CBS 621.78</name>
    <dbReference type="NCBI Taxonomy" id="1450534"/>
    <lineage>
        <taxon>Eukaryota</taxon>
        <taxon>Fungi</taxon>
        <taxon>Dikarya</taxon>
        <taxon>Ascomycota</taxon>
        <taxon>Pezizomycotina</taxon>
        <taxon>Eurotiomycetes</taxon>
        <taxon>Eurotiomycetidae</taxon>
        <taxon>Eurotiales</taxon>
        <taxon>Aspergillaceae</taxon>
        <taxon>Aspergillus</taxon>
        <taxon>Aspergillus subgen. Circumdati</taxon>
    </lineage>
</organism>
<sequence>MPGSVFAKSWVEFAPIATIIGSSNATPLVLGAKGPSGLAWAGMSVFGSLQVLKACSAAAIPDWLRQSIKLRDESTDSALGFRLLLDSTIGDASARRELGPTAVAMVYGAGDRCPRDVYALDAYTESLLRDVPECKQDKALTVCSFSDTRCSHEPRAKEELFWLAFSLAKLSELVVLCYLNALRLGLASIAPYTVFFLHAVVLHWRGRIREHCEDARSRGHVLDIIAGDLPTARKAGSGDRRVYLGIPQNFRRSTVWKVAWSLGALAYACSLPYGYSLLKKQKESVICIWTVFQVVWVLLRHAFSHFAEGADNPRCHPPDKESLDKLTIDGRKKLWHLVMVLARYQITFHPRGSYSYTEELQSYNVVVKSDIRRALPSDFENRSSIIITGILGDTLLAAAAWLKGSESNAMELYDCCVVSVKYNDETISIPACRVLFNTSGKGEDVGDYEGNPSDIHRPKGGPNAGPKTVEWCYWFPLTTGKWVEAKSVGLKIIGERKVTLLEGNQLNHDLGTVRRYISLRDVEDVKSIVALSSQNLSSLNEIMRDLD</sequence>
<gene>
    <name evidence="1" type="ORF">BO95DRAFT_433598</name>
</gene>
<proteinExistence type="predicted"/>
<evidence type="ECO:0000313" key="2">
    <source>
        <dbReference type="Proteomes" id="UP000249057"/>
    </source>
</evidence>
<dbReference type="Proteomes" id="UP000249057">
    <property type="component" value="Unassembled WGS sequence"/>
</dbReference>
<evidence type="ECO:0000313" key="1">
    <source>
        <dbReference type="EMBL" id="RAH43785.1"/>
    </source>
</evidence>
<accession>A0ACD1G3F5</accession>